<dbReference type="InterPro" id="IPR025049">
    <property type="entry name" value="Mfa-like_1"/>
</dbReference>
<name>A0A5M6A0X6_9BACE</name>
<feature type="signal peptide" evidence="2">
    <location>
        <begin position="1"/>
        <end position="22"/>
    </location>
</feature>
<dbReference type="EMBL" id="VVYW01000044">
    <property type="protein sequence ID" value="KAA5401968.1"/>
    <property type="molecule type" value="Genomic_DNA"/>
</dbReference>
<protein>
    <recommendedName>
        <fullName evidence="5">Fimbrillin family protein</fullName>
    </recommendedName>
</protein>
<accession>A0A5M6A0X6</accession>
<dbReference type="Proteomes" id="UP000325055">
    <property type="component" value="Unassembled WGS sequence"/>
</dbReference>
<proteinExistence type="predicted"/>
<dbReference type="PROSITE" id="PS51257">
    <property type="entry name" value="PROKAR_LIPOPROTEIN"/>
    <property type="match status" value="1"/>
</dbReference>
<evidence type="ECO:0000313" key="4">
    <source>
        <dbReference type="Proteomes" id="UP000325055"/>
    </source>
</evidence>
<keyword evidence="2" id="KW-0732">Signal</keyword>
<organism evidence="3 4">
    <name type="scientific">Bacteroides cellulosilyticus</name>
    <dbReference type="NCBI Taxonomy" id="246787"/>
    <lineage>
        <taxon>Bacteria</taxon>
        <taxon>Pseudomonadati</taxon>
        <taxon>Bacteroidota</taxon>
        <taxon>Bacteroidia</taxon>
        <taxon>Bacteroidales</taxon>
        <taxon>Bacteroidaceae</taxon>
        <taxon>Bacteroides</taxon>
    </lineage>
</organism>
<dbReference type="CDD" id="cd13121">
    <property type="entry name" value="BF2867_like_C"/>
    <property type="match status" value="1"/>
</dbReference>
<dbReference type="Pfam" id="PF13149">
    <property type="entry name" value="Mfa_like_1"/>
    <property type="match status" value="1"/>
</dbReference>
<reference evidence="3 4" key="1">
    <citation type="journal article" date="2019" name="Nat. Med.">
        <title>A library of human gut bacterial isolates paired with longitudinal multiomics data enables mechanistic microbiome research.</title>
        <authorList>
            <person name="Poyet M."/>
            <person name="Groussin M."/>
            <person name="Gibbons S.M."/>
            <person name="Avila-Pacheco J."/>
            <person name="Jiang X."/>
            <person name="Kearney S.M."/>
            <person name="Perrotta A.R."/>
            <person name="Berdy B."/>
            <person name="Zhao S."/>
            <person name="Lieberman T.D."/>
            <person name="Swanson P.K."/>
            <person name="Smith M."/>
            <person name="Roesemann S."/>
            <person name="Alexander J.E."/>
            <person name="Rich S.A."/>
            <person name="Livny J."/>
            <person name="Vlamakis H."/>
            <person name="Clish C."/>
            <person name="Bullock K."/>
            <person name="Deik A."/>
            <person name="Scott J."/>
            <person name="Pierce K.A."/>
            <person name="Xavier R.J."/>
            <person name="Alm E.J."/>
        </authorList>
    </citation>
    <scope>NUCLEOTIDE SEQUENCE [LARGE SCALE GENOMIC DNA]</scope>
    <source>
        <strain evidence="3 4">BIOML-A7</strain>
    </source>
</reference>
<evidence type="ECO:0000313" key="3">
    <source>
        <dbReference type="EMBL" id="KAA5401968.1"/>
    </source>
</evidence>
<sequence length="679" mass="72393">MKKKNNLFLTGCLALCTLTACTDSIDDASDTRDPADAVTLSVNTDGANPQTRVTTGSTEAYIPDQNVDLHLYSNSVGSSITAVYNNTAGDQAANATWEAKPGTSPLYWDDAIGTDGNKFYSFYAVVNAHASSGKGSNDNTVYSIPTNQADPAIGSEIFSPYERADLLTAYTYTTQRHQDLQFTLKHLMAQLTVTLTTLEGNNGFSPTQLAGATAEASLIAPYTLVYTDVANTTNADKAKETPATATASGTTSTAFTMQRTLHYKSGTEETAGNVTSVTFRLIAPPQTISSTDGGIVLTIDGKTYTFKPDKPENSIQLTAGRNTIQPIVARKSVLIPGTIQLKDWDTSTNASQSVTADGVVTPQDIDLSDITETGTLYLRATTSTRSVTDGTIGTYPIQYQTSSTGGTASINTADAAYAPILWDNLNKWDNDASTGTLQKYYFHAVFIPTNYRHATNTGADRNKENHEKDYLEGRNAATEWGESPKFTENSSGSGDDRRLEHQTVRFIMNLKSDGTYDAATLNSASIKLKRNKKMTISGSGNNAWNSISDGWPSITTATLTSGESTDVTLVKIEDATNSGSGATEAKPAQFVAIIAPQTLGANSASGATIGTDYLILTLGSGTATEKTYTLKAAGKDGLTLKYGSQYTLTATLIKSELNPGTIAVEAWKEESGEGNFEWQ</sequence>
<evidence type="ECO:0008006" key="5">
    <source>
        <dbReference type="Google" id="ProtNLM"/>
    </source>
</evidence>
<evidence type="ECO:0000256" key="2">
    <source>
        <dbReference type="SAM" id="SignalP"/>
    </source>
</evidence>
<gene>
    <name evidence="3" type="ORF">F2Y86_26940</name>
</gene>
<evidence type="ECO:0000256" key="1">
    <source>
        <dbReference type="SAM" id="MobiDB-lite"/>
    </source>
</evidence>
<feature type="region of interest" description="Disordered" evidence="1">
    <location>
        <begin position="474"/>
        <end position="496"/>
    </location>
</feature>
<comment type="caution">
    <text evidence="3">The sequence shown here is derived from an EMBL/GenBank/DDBJ whole genome shotgun (WGS) entry which is preliminary data.</text>
</comment>
<dbReference type="RefSeq" id="WP_007213560.1">
    <property type="nucleotide sequence ID" value="NZ_JAFEKG010000001.1"/>
</dbReference>
<dbReference type="CDD" id="cd13120">
    <property type="entry name" value="BF2867_like_N"/>
    <property type="match status" value="1"/>
</dbReference>
<feature type="chain" id="PRO_5024446537" description="Fimbrillin family protein" evidence="2">
    <location>
        <begin position="23"/>
        <end position="679"/>
    </location>
</feature>
<dbReference type="AlphaFoldDB" id="A0A5M6A0X6"/>